<keyword evidence="2" id="KW-1185">Reference proteome</keyword>
<evidence type="ECO:0000256" key="1">
    <source>
        <dbReference type="SAM" id="MobiDB-lite"/>
    </source>
</evidence>
<reference evidence="3" key="1">
    <citation type="submission" date="2025-08" db="UniProtKB">
        <authorList>
            <consortium name="RefSeq"/>
        </authorList>
    </citation>
    <scope>IDENTIFICATION</scope>
    <source>
        <tissue evidence="3">Whole organism</tissue>
    </source>
</reference>
<dbReference type="Proteomes" id="UP000694843">
    <property type="component" value="Unplaced"/>
</dbReference>
<feature type="compositionally biased region" description="Polar residues" evidence="1">
    <location>
        <begin position="67"/>
        <end position="95"/>
    </location>
</feature>
<name>A0A8B7PKM7_HYAAZ</name>
<protein>
    <submittedName>
        <fullName evidence="3">Uncharacterized protein LOC108681415</fullName>
    </submittedName>
</protein>
<evidence type="ECO:0000313" key="2">
    <source>
        <dbReference type="Proteomes" id="UP000694843"/>
    </source>
</evidence>
<sequence>MKIAESSFRVGYICISTLNRPRELQGLIDMAKKRKNQQPPFERNVKFSKLNQTTEIPKQPETPMESGYNSSCNDDSAAPSSHTGVGLTGDTTDPLSRTGVGLTGDTTDPLSRTGVGLTEDTPAALSHTRVGLTEDIPAPLSRTGVGLTEDTPAPLSRTGVGLTEDTPAPLSRTGLELATIDGPAAAAAAAATATAAEELLGDAGTVHGDTMSRSNSELSAEDASVVYEPYVERMFDSVQNRQLPEQLPPDSPLLDLEIISVIGDVTDNFLSPINPEEEHDI</sequence>
<feature type="region of interest" description="Disordered" evidence="1">
    <location>
        <begin position="141"/>
        <end position="168"/>
    </location>
</feature>
<dbReference type="RefSeq" id="XP_018025925.1">
    <property type="nucleotide sequence ID" value="XM_018170436.2"/>
</dbReference>
<proteinExistence type="predicted"/>
<gene>
    <name evidence="3" type="primary">LOC108681415</name>
</gene>
<evidence type="ECO:0000313" key="3">
    <source>
        <dbReference type="RefSeq" id="XP_018025925.1"/>
    </source>
</evidence>
<dbReference type="KEGG" id="hazt:108681415"/>
<accession>A0A8B7PKM7</accession>
<feature type="region of interest" description="Disordered" evidence="1">
    <location>
        <begin position="51"/>
        <end position="117"/>
    </location>
</feature>
<organism evidence="2 3">
    <name type="scientific">Hyalella azteca</name>
    <name type="common">Amphipod</name>
    <dbReference type="NCBI Taxonomy" id="294128"/>
    <lineage>
        <taxon>Eukaryota</taxon>
        <taxon>Metazoa</taxon>
        <taxon>Ecdysozoa</taxon>
        <taxon>Arthropoda</taxon>
        <taxon>Crustacea</taxon>
        <taxon>Multicrustacea</taxon>
        <taxon>Malacostraca</taxon>
        <taxon>Eumalacostraca</taxon>
        <taxon>Peracarida</taxon>
        <taxon>Amphipoda</taxon>
        <taxon>Senticaudata</taxon>
        <taxon>Talitrida</taxon>
        <taxon>Talitroidea</taxon>
        <taxon>Hyalellidae</taxon>
        <taxon>Hyalella</taxon>
    </lineage>
</organism>
<dbReference type="GeneID" id="108681415"/>
<dbReference type="AlphaFoldDB" id="A0A8B7PKM7"/>